<dbReference type="Gene3D" id="3.30.70.890">
    <property type="entry name" value="GHMP kinase, C-terminal domain"/>
    <property type="match status" value="1"/>
</dbReference>
<dbReference type="InterPro" id="IPR036554">
    <property type="entry name" value="GHMP_kinase_C_sf"/>
</dbReference>
<keyword evidence="7 14" id="KW-0808">Transferase</keyword>
<accession>A0A7T0KGY9</accession>
<comment type="catalytic activity">
    <reaction evidence="12 14">
        <text>L-homoserine + ATP = O-phospho-L-homoserine + ADP + H(+)</text>
        <dbReference type="Rhea" id="RHEA:13985"/>
        <dbReference type="ChEBI" id="CHEBI:15378"/>
        <dbReference type="ChEBI" id="CHEBI:30616"/>
        <dbReference type="ChEBI" id="CHEBI:57476"/>
        <dbReference type="ChEBI" id="CHEBI:57590"/>
        <dbReference type="ChEBI" id="CHEBI:456216"/>
        <dbReference type="EC" id="2.7.1.39"/>
    </reaction>
</comment>
<evidence type="ECO:0000256" key="7">
    <source>
        <dbReference type="ARBA" id="ARBA00022679"/>
    </source>
</evidence>
<keyword evidence="9 14" id="KW-0547">Nucleotide-binding</keyword>
<keyword evidence="10 14" id="KW-0418">Kinase</keyword>
<evidence type="ECO:0000256" key="10">
    <source>
        <dbReference type="ARBA" id="ARBA00022777"/>
    </source>
</evidence>
<dbReference type="InterPro" id="IPR014721">
    <property type="entry name" value="Ribsml_uS5_D2-typ_fold_subgr"/>
</dbReference>
<gene>
    <name evidence="14" type="primary">thrB</name>
    <name evidence="17" type="ORF">G7Y31_04590</name>
</gene>
<dbReference type="PRINTS" id="PR00958">
    <property type="entry name" value="HOMSERKINASE"/>
</dbReference>
<proteinExistence type="inferred from homology"/>
<dbReference type="InterPro" id="IPR006203">
    <property type="entry name" value="GHMP_knse_ATP-bd_CS"/>
</dbReference>
<evidence type="ECO:0000256" key="13">
    <source>
        <dbReference type="ARBA" id="ARBA00049954"/>
    </source>
</evidence>
<dbReference type="InterPro" id="IPR020568">
    <property type="entry name" value="Ribosomal_Su5_D2-typ_SF"/>
</dbReference>
<keyword evidence="6 14" id="KW-0028">Amino-acid biosynthesis</keyword>
<reference evidence="17 18" key="1">
    <citation type="submission" date="2020-11" db="EMBL/GenBank/DDBJ databases">
        <title>Corynebacterium sp. ZJ-599.</title>
        <authorList>
            <person name="Zhou J."/>
        </authorList>
    </citation>
    <scope>NUCLEOTIDE SEQUENCE [LARGE SCALE GENOMIC DNA]</scope>
    <source>
        <strain evidence="17 18">ZJ-599</strain>
    </source>
</reference>
<evidence type="ECO:0000256" key="11">
    <source>
        <dbReference type="ARBA" id="ARBA00022840"/>
    </source>
</evidence>
<dbReference type="PANTHER" id="PTHR20861:SF1">
    <property type="entry name" value="HOMOSERINE KINASE"/>
    <property type="match status" value="1"/>
</dbReference>
<dbReference type="GO" id="GO:0005737">
    <property type="term" value="C:cytoplasm"/>
    <property type="evidence" value="ECO:0007669"/>
    <property type="project" value="UniProtKB-SubCell"/>
</dbReference>
<dbReference type="AlphaFoldDB" id="A0A7T0KGY9"/>
<dbReference type="EC" id="2.7.1.39" evidence="3 14"/>
<comment type="pathway">
    <text evidence="1 14">Amino-acid biosynthesis; L-threonine biosynthesis; L-threonine from L-aspartate: step 4/5.</text>
</comment>
<dbReference type="Pfam" id="PF00288">
    <property type="entry name" value="GHMP_kinases_N"/>
    <property type="match status" value="1"/>
</dbReference>
<evidence type="ECO:0000256" key="14">
    <source>
        <dbReference type="HAMAP-Rule" id="MF_00384"/>
    </source>
</evidence>
<evidence type="ECO:0000259" key="15">
    <source>
        <dbReference type="Pfam" id="PF00288"/>
    </source>
</evidence>
<comment type="subcellular location">
    <subcellularLocation>
        <location evidence="14">Cytoplasm</location>
    </subcellularLocation>
</comment>
<dbReference type="GO" id="GO:0004413">
    <property type="term" value="F:homoserine kinase activity"/>
    <property type="evidence" value="ECO:0007669"/>
    <property type="project" value="UniProtKB-UniRule"/>
</dbReference>
<evidence type="ECO:0000256" key="5">
    <source>
        <dbReference type="ARBA" id="ARBA00022490"/>
    </source>
</evidence>
<dbReference type="InterPro" id="IPR006204">
    <property type="entry name" value="GHMP_kinase_N_dom"/>
</dbReference>
<evidence type="ECO:0000256" key="6">
    <source>
        <dbReference type="ARBA" id="ARBA00022605"/>
    </source>
</evidence>
<dbReference type="SUPFAM" id="SSF54211">
    <property type="entry name" value="Ribosomal protein S5 domain 2-like"/>
    <property type="match status" value="1"/>
</dbReference>
<dbReference type="Proteomes" id="UP000594681">
    <property type="component" value="Chromosome"/>
</dbReference>
<dbReference type="NCBIfam" id="TIGR00191">
    <property type="entry name" value="thrB"/>
    <property type="match status" value="1"/>
</dbReference>
<evidence type="ECO:0000256" key="12">
    <source>
        <dbReference type="ARBA" id="ARBA00049375"/>
    </source>
</evidence>
<feature type="domain" description="GHMP kinase N-terminal" evidence="15">
    <location>
        <begin position="67"/>
        <end position="148"/>
    </location>
</feature>
<dbReference type="GO" id="GO:0005524">
    <property type="term" value="F:ATP binding"/>
    <property type="evidence" value="ECO:0007669"/>
    <property type="project" value="UniProtKB-UniRule"/>
</dbReference>
<dbReference type="KEGG" id="cliz:G7Y31_04590"/>
<keyword evidence="5 14" id="KW-0963">Cytoplasm</keyword>
<evidence type="ECO:0000259" key="16">
    <source>
        <dbReference type="Pfam" id="PF08544"/>
    </source>
</evidence>
<dbReference type="PANTHER" id="PTHR20861">
    <property type="entry name" value="HOMOSERINE/4-DIPHOSPHOCYTIDYL-2-C-METHYL-D-ERYTHRITOL KINASE"/>
    <property type="match status" value="1"/>
</dbReference>
<keyword evidence="8 14" id="KW-0791">Threonine biosynthesis</keyword>
<dbReference type="HAMAP" id="MF_00384">
    <property type="entry name" value="Homoser_kinase"/>
    <property type="match status" value="1"/>
</dbReference>
<dbReference type="GO" id="GO:0009088">
    <property type="term" value="P:threonine biosynthetic process"/>
    <property type="evidence" value="ECO:0007669"/>
    <property type="project" value="UniProtKB-UniRule"/>
</dbReference>
<organism evidence="17 18">
    <name type="scientific">Corynebacterium lizhenjunii</name>
    <dbReference type="NCBI Taxonomy" id="2709394"/>
    <lineage>
        <taxon>Bacteria</taxon>
        <taxon>Bacillati</taxon>
        <taxon>Actinomycetota</taxon>
        <taxon>Actinomycetes</taxon>
        <taxon>Mycobacteriales</taxon>
        <taxon>Corynebacteriaceae</taxon>
        <taxon>Corynebacterium</taxon>
    </lineage>
</organism>
<keyword evidence="11 14" id="KW-0067">ATP-binding</keyword>
<dbReference type="RefSeq" id="WP_165009036.1">
    <property type="nucleotide sequence ID" value="NZ_CP064954.1"/>
</dbReference>
<evidence type="ECO:0000256" key="3">
    <source>
        <dbReference type="ARBA" id="ARBA00012078"/>
    </source>
</evidence>
<protein>
    <recommendedName>
        <fullName evidence="4 14">Homoserine kinase</fullName>
        <shortName evidence="14">HK</shortName>
        <shortName evidence="14">HSK</shortName>
        <ecNumber evidence="3 14">2.7.1.39</ecNumber>
    </recommendedName>
</protein>
<dbReference type="SUPFAM" id="SSF55060">
    <property type="entry name" value="GHMP Kinase, C-terminal domain"/>
    <property type="match status" value="1"/>
</dbReference>
<evidence type="ECO:0000313" key="17">
    <source>
        <dbReference type="EMBL" id="QPK79974.1"/>
    </source>
</evidence>
<comment type="function">
    <text evidence="13 14">Catalyzes the ATP-dependent phosphorylation of L-homoserine to L-homoserine phosphate.</text>
</comment>
<dbReference type="InterPro" id="IPR013750">
    <property type="entry name" value="GHMP_kinase_C_dom"/>
</dbReference>
<evidence type="ECO:0000256" key="9">
    <source>
        <dbReference type="ARBA" id="ARBA00022741"/>
    </source>
</evidence>
<dbReference type="InterPro" id="IPR000870">
    <property type="entry name" value="Homoserine_kinase"/>
</dbReference>
<dbReference type="UniPathway" id="UPA00050">
    <property type="reaction ID" value="UER00064"/>
</dbReference>
<dbReference type="Gene3D" id="3.30.230.10">
    <property type="match status" value="1"/>
</dbReference>
<sequence length="309" mass="32309">MSTDIEVGTKAIVKVPASSANLGPGYDTLGIALSLYDTVEVEVTRSGLAVEIFGEGAQELPRDDSHLVVKAIRSALKAADVAAPGLRVVCHNNIPQSRGLGSSASAAVAGVAAGNGLAGSPLSVEQLVQLSTAFEGHPDNSSASVLGGAVVSWTTVPVDGRSLPEYKAASIPVHPDIRATALVPDFYASTQAVRRVLPSHVTHGDAAFNVSRTAVQVAALQHYPDLLWEGTRDRLHQPYRADVLPVTAEWVNRLRNRGYAAYLSGAGPTVMVLHTEPVEPAVLEDARAQGLRVLELDVAGPVSVEVTQA</sequence>
<dbReference type="EMBL" id="CP064954">
    <property type="protein sequence ID" value="QPK79974.1"/>
    <property type="molecule type" value="Genomic_DNA"/>
</dbReference>
<feature type="binding site" evidence="14">
    <location>
        <begin position="95"/>
        <end position="105"/>
    </location>
    <ligand>
        <name>ATP</name>
        <dbReference type="ChEBI" id="CHEBI:30616"/>
    </ligand>
</feature>
<feature type="domain" description="GHMP kinase C-terminal" evidence="16">
    <location>
        <begin position="233"/>
        <end position="286"/>
    </location>
</feature>
<dbReference type="Pfam" id="PF08544">
    <property type="entry name" value="GHMP_kinases_C"/>
    <property type="match status" value="1"/>
</dbReference>
<evidence type="ECO:0000256" key="4">
    <source>
        <dbReference type="ARBA" id="ARBA00017858"/>
    </source>
</evidence>
<keyword evidence="18" id="KW-1185">Reference proteome</keyword>
<comment type="similarity">
    <text evidence="2 14">Belongs to the GHMP kinase family. Homoserine kinase subfamily.</text>
</comment>
<name>A0A7T0KGY9_9CORY</name>
<dbReference type="PROSITE" id="PS00627">
    <property type="entry name" value="GHMP_KINASES_ATP"/>
    <property type="match status" value="1"/>
</dbReference>
<evidence type="ECO:0000256" key="2">
    <source>
        <dbReference type="ARBA" id="ARBA00007370"/>
    </source>
</evidence>
<evidence type="ECO:0000256" key="8">
    <source>
        <dbReference type="ARBA" id="ARBA00022697"/>
    </source>
</evidence>
<evidence type="ECO:0000313" key="18">
    <source>
        <dbReference type="Proteomes" id="UP000594681"/>
    </source>
</evidence>
<evidence type="ECO:0000256" key="1">
    <source>
        <dbReference type="ARBA" id="ARBA00005015"/>
    </source>
</evidence>
<dbReference type="PIRSF" id="PIRSF000676">
    <property type="entry name" value="Homoser_kin"/>
    <property type="match status" value="1"/>
</dbReference>